<keyword evidence="1" id="KW-0472">Membrane</keyword>
<keyword evidence="3" id="KW-1185">Reference proteome</keyword>
<reference evidence="2 3" key="1">
    <citation type="submission" date="2016-06" db="EMBL/GenBank/DDBJ databases">
        <title>Complete genome sequence of a saline-alkali tolerant type strain Dietzia timorensis ID05-A0528T.</title>
        <authorList>
            <person name="Wu X."/>
        </authorList>
    </citation>
    <scope>NUCLEOTIDE SEQUENCE [LARGE SCALE GENOMIC DNA]</scope>
    <source>
        <strain evidence="2 3">ID05-A0528</strain>
    </source>
</reference>
<evidence type="ECO:0000313" key="2">
    <source>
        <dbReference type="EMBL" id="ANI91094.1"/>
    </source>
</evidence>
<gene>
    <name evidence="2" type="ORF">BJL86_0283</name>
</gene>
<sequence length="190" mass="20828">MRSSFLPPSQVEELRMRMYSRSVFVYAWATGAGVLACLLIVLGLFHAIGLFENSSWTELASIGVFAAVAAGVGTYAGERKYRRDFHSARDRAAYMTALDTGNVPPEGIPEHWIKRMHTDEKNVVVVSMMLSVLVVFPLVFLVFRFAAGDALLPGVLFAVVVVGLAVAALIPSILRIARAGRFVRNADTRR</sequence>
<proteinExistence type="predicted"/>
<dbReference type="KEGG" id="dtm:BJL86_0283"/>
<keyword evidence="1" id="KW-1133">Transmembrane helix</keyword>
<evidence type="ECO:0000313" key="3">
    <source>
        <dbReference type="Proteomes" id="UP000186104"/>
    </source>
</evidence>
<dbReference type="RefSeq" id="WP_067476107.1">
    <property type="nucleotide sequence ID" value="NZ_CP015961.1"/>
</dbReference>
<dbReference type="AlphaFoldDB" id="A0A173LHL9"/>
<evidence type="ECO:0000256" key="1">
    <source>
        <dbReference type="SAM" id="Phobius"/>
    </source>
</evidence>
<feature type="transmembrane region" description="Helical" evidence="1">
    <location>
        <begin position="59"/>
        <end position="77"/>
    </location>
</feature>
<keyword evidence="1" id="KW-0812">Transmembrane</keyword>
<feature type="transmembrane region" description="Helical" evidence="1">
    <location>
        <begin position="151"/>
        <end position="174"/>
    </location>
</feature>
<feature type="transmembrane region" description="Helical" evidence="1">
    <location>
        <begin position="123"/>
        <end position="145"/>
    </location>
</feature>
<name>A0A173LHL9_9ACTN</name>
<accession>A0A173LHL9</accession>
<organism evidence="2 3">
    <name type="scientific">Dietzia timorensis</name>
    <dbReference type="NCBI Taxonomy" id="499555"/>
    <lineage>
        <taxon>Bacteria</taxon>
        <taxon>Bacillati</taxon>
        <taxon>Actinomycetota</taxon>
        <taxon>Actinomycetes</taxon>
        <taxon>Mycobacteriales</taxon>
        <taxon>Dietziaceae</taxon>
        <taxon>Dietzia</taxon>
    </lineage>
</organism>
<dbReference type="EMBL" id="CP015961">
    <property type="protein sequence ID" value="ANI91094.1"/>
    <property type="molecule type" value="Genomic_DNA"/>
</dbReference>
<dbReference type="Proteomes" id="UP000186104">
    <property type="component" value="Chromosome"/>
</dbReference>
<dbReference type="STRING" id="499555.BJL86_0283"/>
<feature type="transmembrane region" description="Helical" evidence="1">
    <location>
        <begin position="23"/>
        <end position="47"/>
    </location>
</feature>
<protein>
    <submittedName>
        <fullName evidence="2">Uncharacterized protein</fullName>
    </submittedName>
</protein>